<dbReference type="AlphaFoldDB" id="A0A803L5P4"/>
<dbReference type="InterPro" id="IPR018816">
    <property type="entry name" value="Cactin_central"/>
</dbReference>
<evidence type="ECO:0000259" key="6">
    <source>
        <dbReference type="Pfam" id="PF10312"/>
    </source>
</evidence>
<dbReference type="EnsemblPlants" id="AUR62007183-RA">
    <property type="protein sequence ID" value="AUR62007183-RA:cds"/>
    <property type="gene ID" value="AUR62007183"/>
</dbReference>
<protein>
    <recommendedName>
        <fullName evidence="2">Splicing factor Cactin</fullName>
    </recommendedName>
</protein>
<evidence type="ECO:0000313" key="7">
    <source>
        <dbReference type="EnsemblPlants" id="AUR62007183-RA:cds"/>
    </source>
</evidence>
<dbReference type="PANTHER" id="PTHR21737">
    <property type="entry name" value="POLYGLUTAMINE BINDING PROTEIN 1/MARVEL MEMBRANE-ASSOCIATING DOMAIN CONTAINING 3"/>
    <property type="match status" value="1"/>
</dbReference>
<accession>A0A803L5P4</accession>
<keyword evidence="3" id="KW-0175">Coiled coil</keyword>
<dbReference type="RefSeq" id="XP_021768064.1">
    <property type="nucleotide sequence ID" value="XM_021912372.1"/>
</dbReference>
<sequence>MAKHESSRSSRRRGRRQFKDNSDSANSDYDTSESFEEAGYSRKRKRNISEEEFKEYLTKKVQRKAVSVAKKFKSQTINEQFVWKKKIERDVMVRGFKTIIDDLTVKAEKKRQKELMAEVQKMQKRREERAQEKARRDEEIVMLQRERDRAEFCNLEMKEREFLFEQYKIRSRVRLRERRPKPIDILIVYLDESDKFDVRELDEPPYMVFKGLSTVKEFQELIDDIKLHLDLDRASTSSAHAEYWEALLVVCEWELAEIRKKEAIDHRVGLSGMHTNVEKDVINYLEGKSYKDLVALLTQIESLMLTGRAMVVEYWEAVLKQLHFYKAKACLNEIHTSRNLRRLEVQQALQEKNIQPVEGIEEEVEDARDGPYSPRLLHGEDNEEAIDPDEDRVVLEKRLGVLVEHKRWLKEAGMALEPRSKPEEGDFEVMAKKGSMGAMEEGDVVVGSDAVVNLDSQVYDWHDMYRPRKPKYFNYVHTSYEWNKFNRTHYSRDNPPPKFVQGYKFNVFYPHLIDSSKVPKPLVEKDGDSTETCIIRFQAGPPYEDLTFRIVLNEWELSCKRGFKCTFEQGILRLYFNFKRYGYRR</sequence>
<dbReference type="Pfam" id="PF09732">
    <property type="entry name" value="CactinC_cactus"/>
    <property type="match status" value="1"/>
</dbReference>
<dbReference type="Pfam" id="PF10312">
    <property type="entry name" value="Cactin_mid"/>
    <property type="match status" value="1"/>
</dbReference>
<dbReference type="KEGG" id="cqi:110732430"/>
<feature type="domain" description="Splicing factor Cactin C-terminal" evidence="5">
    <location>
        <begin position="461"/>
        <end position="585"/>
    </location>
</feature>
<feature type="coiled-coil region" evidence="3">
    <location>
        <begin position="105"/>
        <end position="132"/>
    </location>
</feature>
<dbReference type="GO" id="GO:0005681">
    <property type="term" value="C:spliceosomal complex"/>
    <property type="evidence" value="ECO:0007669"/>
    <property type="project" value="TreeGrafter"/>
</dbReference>
<organism evidence="7 8">
    <name type="scientific">Chenopodium quinoa</name>
    <name type="common">Quinoa</name>
    <dbReference type="NCBI Taxonomy" id="63459"/>
    <lineage>
        <taxon>Eukaryota</taxon>
        <taxon>Viridiplantae</taxon>
        <taxon>Streptophyta</taxon>
        <taxon>Embryophyta</taxon>
        <taxon>Tracheophyta</taxon>
        <taxon>Spermatophyta</taxon>
        <taxon>Magnoliopsida</taxon>
        <taxon>eudicotyledons</taxon>
        <taxon>Gunneridae</taxon>
        <taxon>Pentapetalae</taxon>
        <taxon>Caryophyllales</taxon>
        <taxon>Chenopodiaceae</taxon>
        <taxon>Chenopodioideae</taxon>
        <taxon>Atripliceae</taxon>
        <taxon>Chenopodium</taxon>
    </lineage>
</organism>
<feature type="domain" description="Splicing factor cactin central" evidence="6">
    <location>
        <begin position="145"/>
        <end position="335"/>
    </location>
</feature>
<dbReference type="SMART" id="SM01050">
    <property type="entry name" value="CactinC_cactus"/>
    <property type="match status" value="1"/>
</dbReference>
<evidence type="ECO:0000256" key="2">
    <source>
        <dbReference type="ARBA" id="ARBA00034534"/>
    </source>
</evidence>
<evidence type="ECO:0000259" key="5">
    <source>
        <dbReference type="Pfam" id="PF09732"/>
    </source>
</evidence>
<gene>
    <name evidence="7" type="primary">LOC110732430</name>
</gene>
<reference evidence="7" key="1">
    <citation type="journal article" date="2017" name="Nature">
        <title>The genome of Chenopodium quinoa.</title>
        <authorList>
            <person name="Jarvis D.E."/>
            <person name="Ho Y.S."/>
            <person name="Lightfoot D.J."/>
            <person name="Schmoeckel S.M."/>
            <person name="Li B."/>
            <person name="Borm T.J.A."/>
            <person name="Ohyanagi H."/>
            <person name="Mineta K."/>
            <person name="Michell C.T."/>
            <person name="Saber N."/>
            <person name="Kharbatia N.M."/>
            <person name="Rupper R.R."/>
            <person name="Sharp A.R."/>
            <person name="Dally N."/>
            <person name="Boughton B.A."/>
            <person name="Woo Y.H."/>
            <person name="Gao G."/>
            <person name="Schijlen E.G.W.M."/>
            <person name="Guo X."/>
            <person name="Momin A.A."/>
            <person name="Negrao S."/>
            <person name="Al-Babili S."/>
            <person name="Gehring C."/>
            <person name="Roessner U."/>
            <person name="Jung C."/>
            <person name="Murphy K."/>
            <person name="Arold S.T."/>
            <person name="Gojobori T."/>
            <person name="van der Linden C.G."/>
            <person name="van Loo E.N."/>
            <person name="Jellen E.N."/>
            <person name="Maughan P.J."/>
            <person name="Tester M."/>
        </authorList>
    </citation>
    <scope>NUCLEOTIDE SEQUENCE [LARGE SCALE GENOMIC DNA]</scope>
    <source>
        <strain evidence="7">cv. PI 614886</strain>
    </source>
</reference>
<dbReference type="InterPro" id="IPR019134">
    <property type="entry name" value="Cactin_C"/>
</dbReference>
<feature type="region of interest" description="Disordered" evidence="4">
    <location>
        <begin position="1"/>
        <end position="41"/>
    </location>
</feature>
<dbReference type="OMA" id="DESHARH"/>
<name>A0A803L5P4_CHEQI</name>
<dbReference type="PANTHER" id="PTHR21737:SF4">
    <property type="entry name" value="SPLICING FACTOR CACTIN"/>
    <property type="match status" value="1"/>
</dbReference>
<evidence type="ECO:0000256" key="3">
    <source>
        <dbReference type="SAM" id="Coils"/>
    </source>
</evidence>
<dbReference type="Proteomes" id="UP000596660">
    <property type="component" value="Unplaced"/>
</dbReference>
<dbReference type="OrthoDB" id="265955at2759"/>
<dbReference type="GO" id="GO:0045292">
    <property type="term" value="P:mRNA cis splicing, via spliceosome"/>
    <property type="evidence" value="ECO:0007669"/>
    <property type="project" value="TreeGrafter"/>
</dbReference>
<evidence type="ECO:0000256" key="1">
    <source>
        <dbReference type="ARBA" id="ARBA00006895"/>
    </source>
</evidence>
<keyword evidence="8" id="KW-1185">Reference proteome</keyword>
<dbReference type="Gramene" id="AUR62007183-RA">
    <property type="protein sequence ID" value="AUR62007183-RA:cds"/>
    <property type="gene ID" value="AUR62007183"/>
</dbReference>
<evidence type="ECO:0000313" key="8">
    <source>
        <dbReference type="Proteomes" id="UP000596660"/>
    </source>
</evidence>
<proteinExistence type="inferred from homology"/>
<comment type="similarity">
    <text evidence="1">Belongs to the CACTIN family.</text>
</comment>
<dbReference type="GeneID" id="110732430"/>
<dbReference type="GO" id="GO:0005737">
    <property type="term" value="C:cytoplasm"/>
    <property type="evidence" value="ECO:0007669"/>
    <property type="project" value="TreeGrafter"/>
</dbReference>
<evidence type="ECO:0000256" key="4">
    <source>
        <dbReference type="SAM" id="MobiDB-lite"/>
    </source>
</evidence>
<reference evidence="7" key="2">
    <citation type="submission" date="2021-03" db="UniProtKB">
        <authorList>
            <consortium name="EnsemblPlants"/>
        </authorList>
    </citation>
    <scope>IDENTIFICATION</scope>
</reference>